<reference evidence="1 2" key="1">
    <citation type="submission" date="2017-03" db="EMBL/GenBank/DDBJ databases">
        <authorList>
            <person name="Afonso C.L."/>
            <person name="Miller P.J."/>
            <person name="Scott M.A."/>
            <person name="Spackman E."/>
            <person name="Goraichik I."/>
            <person name="Dimitrov K.M."/>
            <person name="Suarez D.L."/>
            <person name="Swayne D.E."/>
        </authorList>
    </citation>
    <scope>NUCLEOTIDE SEQUENCE [LARGE SCALE GENOMIC DNA]</scope>
    <source>
        <strain evidence="1">PRJEB14757</strain>
    </source>
</reference>
<dbReference type="AlphaFoldDB" id="A0A1W1HGM9"/>
<dbReference type="RefSeq" id="WP_080800537.1">
    <property type="nucleotide sequence ID" value="NZ_LT828541.1"/>
</dbReference>
<dbReference type="Proteomes" id="UP000191931">
    <property type="component" value="Unassembled WGS sequence"/>
</dbReference>
<dbReference type="EMBL" id="FWEV01000282">
    <property type="protein sequence ID" value="SLM31620.1"/>
    <property type="molecule type" value="Genomic_DNA"/>
</dbReference>
<evidence type="ECO:0000313" key="1">
    <source>
        <dbReference type="EMBL" id="SLM31620.1"/>
    </source>
</evidence>
<organism evidence="1 2">
    <name type="scientific">Desulfamplus magnetovallimortis</name>
    <dbReference type="NCBI Taxonomy" id="1246637"/>
    <lineage>
        <taxon>Bacteria</taxon>
        <taxon>Pseudomonadati</taxon>
        <taxon>Thermodesulfobacteriota</taxon>
        <taxon>Desulfobacteria</taxon>
        <taxon>Desulfobacterales</taxon>
        <taxon>Desulfobacteraceae</taxon>
        <taxon>Desulfamplus</taxon>
    </lineage>
</organism>
<protein>
    <submittedName>
        <fullName evidence="1">Uncharacterized protein</fullName>
    </submittedName>
</protein>
<proteinExistence type="predicted"/>
<sequence length="587" mass="67289">MTENKLALKPYIQAIETHCSKLSREELMTTILNFAKDVPVNGRQTFLDKLYSISPVEIEISPDEAEAIKEDIFGEIEGLHEKIQERIESIEDGSYWDDIDYEESHNSYGYYRDEYDDEEEPDYVTEEDCKEVIYYFEQAEDLFLDGELVLARDIYARLFNLLEDISELEYNMSQMTSSFDIRESRARYCRCVYDTAKKEERINEFMEAIELYAPISEETLNIEKEKFPMLQDIMDAGTEELKEKDDFLKQWLTALEKHTSRRAATLSLEVSAFLNGTKGVAALAKKWGAAQPIGFLYWTQLLVKEEQWQAASQAALESLSVLPNTSLREQAADYLILCGEKLENSSLILTGKREKLISVVSETNFLNFVDEINKQKIREKELANLKDVIKKADNPNFRSDNNIYAKFLLVSGDITTAYDSVKKDRQVGWSSGNAGLVFGAVLYIICGRSDKATRINTLLKHYADGSGTYLRHRNKKNNGISMSDEILKGLKQCQINEADKADMWEWATTIGQDRIDHIVSNKHRNAYERAASVLGALSECFILLDQKPKAQALAKEYYSTKYSRFSAFRSEVKAVFQDSNLLRSLEL</sequence>
<evidence type="ECO:0000313" key="2">
    <source>
        <dbReference type="Proteomes" id="UP000191931"/>
    </source>
</evidence>
<keyword evidence="2" id="KW-1185">Reference proteome</keyword>
<dbReference type="OrthoDB" id="1656051at2"/>
<gene>
    <name evidence="1" type="ORF">MTBBW1_400027</name>
</gene>
<name>A0A1W1HGM9_9BACT</name>
<accession>A0A1W1HGM9</accession>
<dbReference type="STRING" id="1246637.MTBBW1_400027"/>